<dbReference type="AlphaFoldDB" id="A0A521F5M6"/>
<dbReference type="Proteomes" id="UP000317557">
    <property type="component" value="Unassembled WGS sequence"/>
</dbReference>
<evidence type="ECO:0000259" key="2">
    <source>
        <dbReference type="Pfam" id="PF08800"/>
    </source>
</evidence>
<accession>A0A521F5M6</accession>
<proteinExistence type="predicted"/>
<feature type="region of interest" description="Disordered" evidence="1">
    <location>
        <begin position="271"/>
        <end position="310"/>
    </location>
</feature>
<gene>
    <name evidence="3" type="ORF">SAMN06265219_11522</name>
</gene>
<dbReference type="Pfam" id="PF08800">
    <property type="entry name" value="BT4734-like_N"/>
    <property type="match status" value="1"/>
</dbReference>
<reference evidence="3 4" key="1">
    <citation type="submission" date="2017-05" db="EMBL/GenBank/DDBJ databases">
        <authorList>
            <person name="Varghese N."/>
            <person name="Submissions S."/>
        </authorList>
    </citation>
    <scope>NUCLEOTIDE SEQUENCE [LARGE SCALE GENOMIC DNA]</scope>
    <source>
        <strain evidence="3 4">DSM 21985</strain>
    </source>
</reference>
<keyword evidence="4" id="KW-1185">Reference proteome</keyword>
<protein>
    <submittedName>
        <fullName evidence="3">VirE N-terminal domain-containing protein</fullName>
    </submittedName>
</protein>
<sequence>MFEDKVSVFENFHSEPKTITLDQWLKVCKHGSRYAKQVLKYRDTKADSLKKSLPLVTVGAVCSNGRKLENVVNRTGWIALDIDGKDNQHLPDAERIRDEVAKIKNVSFAGLSTGGAGVWALVKVADPERQADHFEMLIKDFEGFGIVLDSSKGKNPNDARFYSYDPGAILKDSFTVYKKLPPEPVQIYSPTPVHISNDYSSYAETAFKDEIEILSTAQKGNRNNQLFKSSASLAGLVAGGMLNEFEVKQALEQTALSIGLKSHEVRATINSGFDTGTKTPRTPDTISRNSARVNHAPRRDSAGEGKYGSQILAPNGFNPYTGEIFDKRGYPASWDEIEAPEPGTAEYAEAEYYRAMDADPILKHIDETFEPELITEQ</sequence>
<name>A0A521F5M6_9BACT</name>
<evidence type="ECO:0000313" key="4">
    <source>
        <dbReference type="Proteomes" id="UP000317557"/>
    </source>
</evidence>
<dbReference type="InterPro" id="IPR014907">
    <property type="entry name" value="BT4734-like_N"/>
</dbReference>
<evidence type="ECO:0000256" key="1">
    <source>
        <dbReference type="SAM" id="MobiDB-lite"/>
    </source>
</evidence>
<dbReference type="RefSeq" id="WP_185957328.1">
    <property type="nucleotide sequence ID" value="NZ_FXTP01000015.1"/>
</dbReference>
<evidence type="ECO:0000313" key="3">
    <source>
        <dbReference type="EMBL" id="SMO90961.1"/>
    </source>
</evidence>
<feature type="compositionally biased region" description="Polar residues" evidence="1">
    <location>
        <begin position="271"/>
        <end position="292"/>
    </location>
</feature>
<organism evidence="3 4">
    <name type="scientific">Gracilimonas mengyeensis</name>
    <dbReference type="NCBI Taxonomy" id="1302730"/>
    <lineage>
        <taxon>Bacteria</taxon>
        <taxon>Pseudomonadati</taxon>
        <taxon>Balneolota</taxon>
        <taxon>Balneolia</taxon>
        <taxon>Balneolales</taxon>
        <taxon>Balneolaceae</taxon>
        <taxon>Gracilimonas</taxon>
    </lineage>
</organism>
<dbReference type="EMBL" id="FXTP01000015">
    <property type="protein sequence ID" value="SMO90961.1"/>
    <property type="molecule type" value="Genomic_DNA"/>
</dbReference>
<feature type="domain" description="BT4734-like N-terminal" evidence="2">
    <location>
        <begin position="49"/>
        <end position="130"/>
    </location>
</feature>